<gene>
    <name evidence="1" type="ORF">DFR47_1104</name>
</gene>
<dbReference type="Proteomes" id="UP000252893">
    <property type="component" value="Unassembled WGS sequence"/>
</dbReference>
<sequence>MSDETQSRTSKGMYIHYCMHKGCNKWGAYGFKGRYGTEWFCCKHKQDGEDTPK</sequence>
<accession>A0A366DLP7</accession>
<reference evidence="1 2" key="1">
    <citation type="submission" date="2018-06" db="EMBL/GenBank/DDBJ databases">
        <title>Genomic Encyclopedia of Type Strains, Phase IV (KMG-IV): sequencing the most valuable type-strain genomes for metagenomic binning, comparative biology and taxonomic classification.</title>
        <authorList>
            <person name="Goeker M."/>
        </authorList>
    </citation>
    <scope>NUCLEOTIDE SEQUENCE [LARGE SCALE GENOMIC DNA]</scope>
    <source>
        <strain evidence="1 2">DSM 25619</strain>
    </source>
</reference>
<comment type="caution">
    <text evidence="1">The sequence shown here is derived from an EMBL/GenBank/DDBJ whole genome shotgun (WGS) entry which is preliminary data.</text>
</comment>
<proteinExistence type="predicted"/>
<dbReference type="AlphaFoldDB" id="A0A366DLP7"/>
<keyword evidence="2" id="KW-1185">Reference proteome</keyword>
<dbReference type="EMBL" id="QNRH01000010">
    <property type="protein sequence ID" value="RBO91007.1"/>
    <property type="molecule type" value="Genomic_DNA"/>
</dbReference>
<evidence type="ECO:0000313" key="2">
    <source>
        <dbReference type="Proteomes" id="UP000252893"/>
    </source>
</evidence>
<evidence type="ECO:0000313" key="1">
    <source>
        <dbReference type="EMBL" id="RBO91007.1"/>
    </source>
</evidence>
<dbReference type="InterPro" id="IPR043822">
    <property type="entry name" value="EsV_1_7_cys"/>
</dbReference>
<organism evidence="1 2">
    <name type="scientific">Pseudochrobactrum asaccharolyticum</name>
    <dbReference type="NCBI Taxonomy" id="354351"/>
    <lineage>
        <taxon>Bacteria</taxon>
        <taxon>Pseudomonadati</taxon>
        <taxon>Pseudomonadota</taxon>
        <taxon>Alphaproteobacteria</taxon>
        <taxon>Hyphomicrobiales</taxon>
        <taxon>Brucellaceae</taxon>
        <taxon>Pseudochrobactrum</taxon>
    </lineage>
</organism>
<dbReference type="Pfam" id="PF19114">
    <property type="entry name" value="EsV_1_7_cys"/>
    <property type="match status" value="1"/>
</dbReference>
<name>A0A366DLP7_9HYPH</name>
<protein>
    <submittedName>
        <fullName evidence="1">Uncharacterized protein</fullName>
    </submittedName>
</protein>